<dbReference type="Proteomes" id="UP000322327">
    <property type="component" value="Unassembled WGS sequence"/>
</dbReference>
<gene>
    <name evidence="2" type="ORF">EPJ76_03570</name>
</gene>
<keyword evidence="1" id="KW-1133">Transmembrane helix</keyword>
<feature type="transmembrane region" description="Helical" evidence="1">
    <location>
        <begin position="387"/>
        <end position="404"/>
    </location>
</feature>
<feature type="transmembrane region" description="Helical" evidence="1">
    <location>
        <begin position="285"/>
        <end position="306"/>
    </location>
</feature>
<feature type="transmembrane region" description="Helical" evidence="1">
    <location>
        <begin position="416"/>
        <end position="438"/>
    </location>
</feature>
<organism evidence="2 3">
    <name type="scientific">Brachyspira aalborgi</name>
    <dbReference type="NCBI Taxonomy" id="29522"/>
    <lineage>
        <taxon>Bacteria</taxon>
        <taxon>Pseudomonadati</taxon>
        <taxon>Spirochaetota</taxon>
        <taxon>Spirochaetia</taxon>
        <taxon>Brachyspirales</taxon>
        <taxon>Brachyspiraceae</taxon>
        <taxon>Brachyspira</taxon>
    </lineage>
</organism>
<feature type="transmembrane region" description="Helical" evidence="1">
    <location>
        <begin position="337"/>
        <end position="355"/>
    </location>
</feature>
<reference evidence="2 3" key="1">
    <citation type="journal article" date="1992" name="Lakartidningen">
        <title>[Penicillin V and not amoxicillin is the first choice preparation in acute otitis].</title>
        <authorList>
            <person name="Kamme C."/>
            <person name="Lundgren K."/>
            <person name="Prellner K."/>
        </authorList>
    </citation>
    <scope>NUCLEOTIDE SEQUENCE [LARGE SCALE GENOMIC DNA]</scope>
    <source>
        <strain evidence="2 3">PC3053II</strain>
    </source>
</reference>
<feature type="transmembrane region" description="Helical" evidence="1">
    <location>
        <begin position="177"/>
        <end position="194"/>
    </location>
</feature>
<proteinExistence type="predicted"/>
<dbReference type="EMBL" id="SAYI01000014">
    <property type="protein sequence ID" value="TXJ56675.1"/>
    <property type="molecule type" value="Genomic_DNA"/>
</dbReference>
<feature type="transmembrane region" description="Helical" evidence="1">
    <location>
        <begin position="598"/>
        <end position="618"/>
    </location>
</feature>
<keyword evidence="1" id="KW-0472">Membrane</keyword>
<feature type="transmembrane region" description="Helical" evidence="1">
    <location>
        <begin position="12"/>
        <end position="30"/>
    </location>
</feature>
<comment type="caution">
    <text evidence="2">The sequence shown here is derived from an EMBL/GenBank/DDBJ whole genome shotgun (WGS) entry which is preliminary data.</text>
</comment>
<dbReference type="RefSeq" id="WP_147530571.1">
    <property type="nucleotide sequence ID" value="NZ_SAYI01000014.1"/>
</dbReference>
<feature type="transmembrane region" description="Helical" evidence="1">
    <location>
        <begin position="313"/>
        <end position="331"/>
    </location>
</feature>
<feature type="transmembrane region" description="Helical" evidence="1">
    <location>
        <begin position="625"/>
        <end position="648"/>
    </location>
</feature>
<feature type="transmembrane region" description="Helical" evidence="1">
    <location>
        <begin position="654"/>
        <end position="674"/>
    </location>
</feature>
<protein>
    <submittedName>
        <fullName evidence="2">Uncharacterized protein</fullName>
    </submittedName>
</protein>
<evidence type="ECO:0000256" key="1">
    <source>
        <dbReference type="SAM" id="Phobius"/>
    </source>
</evidence>
<feature type="transmembrane region" description="Helical" evidence="1">
    <location>
        <begin position="219"/>
        <end position="239"/>
    </location>
</feature>
<dbReference type="AlphaFoldDB" id="A0A5C8G493"/>
<keyword evidence="1" id="KW-0812">Transmembrane</keyword>
<name>A0A5C8G493_9SPIR</name>
<evidence type="ECO:0000313" key="3">
    <source>
        <dbReference type="Proteomes" id="UP000322327"/>
    </source>
</evidence>
<evidence type="ECO:0000313" key="2">
    <source>
        <dbReference type="EMBL" id="TXJ56675.1"/>
    </source>
</evidence>
<feature type="transmembrane region" description="Helical" evidence="1">
    <location>
        <begin position="362"/>
        <end position="381"/>
    </location>
</feature>
<sequence>MISKNKKLFLKIYILFVIIISIALIILQILGSKNRVGYLTDFNLEIERSLPLNEIGVYTKIIISNNMPLILYKITNISDNFTIDGELYEESIKNYLLTNENITNYAHYFRIRYYDKIFRNNDIYGVYPDLSNLPDYMENAEMEENGSPYGNFISDKKEINEDKIDNINYTLRIKPKIPILLYFILSLILIIYFYNDIHKFTINTNIYRKYDNFFTEKRFIILIIFIGLILFIFHFWLGFPGYYDYPDGHYIFKEAITNQYTNWHPIIIGLTLHILFNIFGYHTFYIFFINLFLWYGGLTLITISLYLKFKNRLSIFLLLISFIGNIFFMNINHLKDTTSSLFVWFAYSIIFFQLLNGNKNLISKIILNIICFLSLILGLLWRHNMIVTIYPIFIFYSFMIIKNINIKNIKIKILSFVLSMGIFAVTLILIVKLFPLIFIEKTHNNATNHIFYLQIAGIAVLSEDSSVIPNDMYKDNINFEEVVKLYQESPHIGDYYIKLFKYKDNLISIWINAIIKHPFSYLKHIFNYSIDFLAIKSYSYHSIYKSWILNPNFVQAKNKPLDFEKNENYFWLNRGVEFNKLKFSIYSFIYNSSICFEIYIYAFLSLILFVFSIVLNIKYRLKIDLLVFLFSIVSSSIATILILLLFTPLPDYRYMYPIIPISILSLISFITFIYDRGGFKKFFKELRGSEK</sequence>
<accession>A0A5C8G493</accession>